<evidence type="ECO:0008006" key="3">
    <source>
        <dbReference type="Google" id="ProtNLM"/>
    </source>
</evidence>
<sequence>MTGGFLQVIPAHIRELSEGQSKADSAFNAVAKLTEGVSGSMWLNHGVICVASNTAVDAAHNARAAACAAMAAKSRDLSEKLNIAGSRYDRTDSEAEANIGKEMYPRWV</sequence>
<organism evidence="1 2">
    <name type="scientific">Mycolicibacterium neworleansense</name>
    <dbReference type="NCBI Taxonomy" id="146018"/>
    <lineage>
        <taxon>Bacteria</taxon>
        <taxon>Bacillati</taxon>
        <taxon>Actinomycetota</taxon>
        <taxon>Actinomycetes</taxon>
        <taxon>Mycobacteriales</taxon>
        <taxon>Mycobacteriaceae</taxon>
        <taxon>Mycolicibacterium</taxon>
    </lineage>
</organism>
<dbReference type="Pfam" id="PF10824">
    <property type="entry name" value="T7SS_ESX_EspC"/>
    <property type="match status" value="1"/>
</dbReference>
<gene>
    <name evidence="1" type="ORF">BN2156_03455</name>
</gene>
<accession>A0A0H5RQY9</accession>
<dbReference type="AlphaFoldDB" id="A0A0H5RQY9"/>
<dbReference type="Proteomes" id="UP000199147">
    <property type="component" value="Unassembled WGS sequence"/>
</dbReference>
<reference evidence="2" key="1">
    <citation type="submission" date="2015-07" db="EMBL/GenBank/DDBJ databases">
        <authorList>
            <person name="Urmite Genomes"/>
        </authorList>
    </citation>
    <scope>NUCLEOTIDE SEQUENCE [LARGE SCALE GENOMIC DNA]</scope>
    <source>
        <strain evidence="2">type strain: ATCC 49404</strain>
    </source>
</reference>
<dbReference type="InterPro" id="IPR022536">
    <property type="entry name" value="EspC"/>
</dbReference>
<protein>
    <recommendedName>
        <fullName evidence="3">ESX-1 secretion-associated protein</fullName>
    </recommendedName>
</protein>
<proteinExistence type="predicted"/>
<dbReference type="EMBL" id="CWKH01000002">
    <property type="protein sequence ID" value="CRZ16585.1"/>
    <property type="molecule type" value="Genomic_DNA"/>
</dbReference>
<evidence type="ECO:0000313" key="1">
    <source>
        <dbReference type="EMBL" id="CRZ16585.1"/>
    </source>
</evidence>
<dbReference type="GO" id="GO:0009306">
    <property type="term" value="P:protein secretion"/>
    <property type="evidence" value="ECO:0007669"/>
    <property type="project" value="InterPro"/>
</dbReference>
<dbReference type="STRING" id="146018.BN2156_03455"/>
<keyword evidence="2" id="KW-1185">Reference proteome</keyword>
<evidence type="ECO:0000313" key="2">
    <source>
        <dbReference type="Proteomes" id="UP000199147"/>
    </source>
</evidence>
<name>A0A0H5RQY9_9MYCO</name>
<dbReference type="RefSeq" id="WP_235625383.1">
    <property type="nucleotide sequence ID" value="NZ_CWKH01000002.1"/>
</dbReference>